<sequence length="82" mass="9616">LEKYFEYNAYPSAQDRSALARKSMMTPRQIEVWFQNHRNRFKKEGKALRRLTSVALPHRLSLEPLEKSMPLSASPEEQRGDP</sequence>
<evidence type="ECO:0000256" key="2">
    <source>
        <dbReference type="ARBA" id="ARBA00023125"/>
    </source>
</evidence>
<reference evidence="8" key="1">
    <citation type="submission" date="2020-11" db="EMBL/GenBank/DDBJ databases">
        <authorList>
            <consortium name="DOE Joint Genome Institute"/>
            <person name="Ahrendt S."/>
            <person name="Riley R."/>
            <person name="Andreopoulos W."/>
            <person name="Labutti K."/>
            <person name="Pangilinan J."/>
            <person name="Ruiz-Duenas F.J."/>
            <person name="Barrasa J.M."/>
            <person name="Sanchez-Garcia M."/>
            <person name="Camarero S."/>
            <person name="Miyauchi S."/>
            <person name="Serrano A."/>
            <person name="Linde D."/>
            <person name="Babiker R."/>
            <person name="Drula E."/>
            <person name="Ayuso-Fernandez I."/>
            <person name="Pacheco R."/>
            <person name="Padilla G."/>
            <person name="Ferreira P."/>
            <person name="Barriuso J."/>
            <person name="Kellner H."/>
            <person name="Castanera R."/>
            <person name="Alfaro M."/>
            <person name="Ramirez L."/>
            <person name="Pisabarro A.G."/>
            <person name="Kuo A."/>
            <person name="Tritt A."/>
            <person name="Lipzen A."/>
            <person name="He G."/>
            <person name="Yan M."/>
            <person name="Ng V."/>
            <person name="Cullen D."/>
            <person name="Martin F."/>
            <person name="Rosso M.-N."/>
            <person name="Henrissat B."/>
            <person name="Hibbett D."/>
            <person name="Martinez A.T."/>
            <person name="Grigoriev I.V."/>
        </authorList>
    </citation>
    <scope>NUCLEOTIDE SEQUENCE</scope>
    <source>
        <strain evidence="8">CBS 247.69</strain>
    </source>
</reference>
<evidence type="ECO:0000313" key="8">
    <source>
        <dbReference type="EMBL" id="KAF9460091.1"/>
    </source>
</evidence>
<dbReference type="InterPro" id="IPR017970">
    <property type="entry name" value="Homeobox_CS"/>
</dbReference>
<evidence type="ECO:0000256" key="1">
    <source>
        <dbReference type="ARBA" id="ARBA00004123"/>
    </source>
</evidence>
<dbReference type="InterPro" id="IPR050394">
    <property type="entry name" value="Homeobox_NK-like"/>
</dbReference>
<keyword evidence="4 5" id="KW-0539">Nucleus</keyword>
<organism evidence="8 9">
    <name type="scientific">Collybia nuda</name>
    <dbReference type="NCBI Taxonomy" id="64659"/>
    <lineage>
        <taxon>Eukaryota</taxon>
        <taxon>Fungi</taxon>
        <taxon>Dikarya</taxon>
        <taxon>Basidiomycota</taxon>
        <taxon>Agaricomycotina</taxon>
        <taxon>Agaricomycetes</taxon>
        <taxon>Agaricomycetidae</taxon>
        <taxon>Agaricales</taxon>
        <taxon>Tricholomatineae</taxon>
        <taxon>Clitocybaceae</taxon>
        <taxon>Collybia</taxon>
    </lineage>
</organism>
<dbReference type="Pfam" id="PF00046">
    <property type="entry name" value="Homeodomain"/>
    <property type="match status" value="1"/>
</dbReference>
<keyword evidence="3 5" id="KW-0371">Homeobox</keyword>
<dbReference type="PROSITE" id="PS50071">
    <property type="entry name" value="HOMEOBOX_2"/>
    <property type="match status" value="1"/>
</dbReference>
<evidence type="ECO:0000256" key="3">
    <source>
        <dbReference type="ARBA" id="ARBA00023155"/>
    </source>
</evidence>
<dbReference type="InterPro" id="IPR001356">
    <property type="entry name" value="HD"/>
</dbReference>
<feature type="domain" description="Homeobox" evidence="7">
    <location>
        <begin position="1"/>
        <end position="44"/>
    </location>
</feature>
<dbReference type="OrthoDB" id="6159439at2759"/>
<dbReference type="Proteomes" id="UP000807353">
    <property type="component" value="Unassembled WGS sequence"/>
</dbReference>
<dbReference type="SUPFAM" id="SSF46689">
    <property type="entry name" value="Homeodomain-like"/>
    <property type="match status" value="1"/>
</dbReference>
<evidence type="ECO:0000259" key="7">
    <source>
        <dbReference type="PROSITE" id="PS50071"/>
    </source>
</evidence>
<dbReference type="AlphaFoldDB" id="A0A9P5Y2A4"/>
<dbReference type="GO" id="GO:0000978">
    <property type="term" value="F:RNA polymerase II cis-regulatory region sequence-specific DNA binding"/>
    <property type="evidence" value="ECO:0007669"/>
    <property type="project" value="TreeGrafter"/>
</dbReference>
<feature type="non-terminal residue" evidence="8">
    <location>
        <position position="1"/>
    </location>
</feature>
<dbReference type="EMBL" id="MU150304">
    <property type="protein sequence ID" value="KAF9460091.1"/>
    <property type="molecule type" value="Genomic_DNA"/>
</dbReference>
<keyword evidence="2 5" id="KW-0238">DNA-binding</keyword>
<feature type="non-terminal residue" evidence="8">
    <location>
        <position position="82"/>
    </location>
</feature>
<accession>A0A9P5Y2A4</accession>
<comment type="subcellular location">
    <subcellularLocation>
        <location evidence="1 5 6">Nucleus</location>
    </subcellularLocation>
</comment>
<keyword evidence="9" id="KW-1185">Reference proteome</keyword>
<evidence type="ECO:0000313" key="9">
    <source>
        <dbReference type="Proteomes" id="UP000807353"/>
    </source>
</evidence>
<evidence type="ECO:0000256" key="5">
    <source>
        <dbReference type="PROSITE-ProRule" id="PRU00108"/>
    </source>
</evidence>
<evidence type="ECO:0000256" key="4">
    <source>
        <dbReference type="ARBA" id="ARBA00023242"/>
    </source>
</evidence>
<dbReference type="PROSITE" id="PS00027">
    <property type="entry name" value="HOMEOBOX_1"/>
    <property type="match status" value="1"/>
</dbReference>
<dbReference type="SMART" id="SM00389">
    <property type="entry name" value="HOX"/>
    <property type="match status" value="1"/>
</dbReference>
<name>A0A9P5Y2A4_9AGAR</name>
<dbReference type="Gene3D" id="1.10.10.60">
    <property type="entry name" value="Homeodomain-like"/>
    <property type="match status" value="1"/>
</dbReference>
<evidence type="ECO:0000256" key="6">
    <source>
        <dbReference type="RuleBase" id="RU000682"/>
    </source>
</evidence>
<gene>
    <name evidence="8" type="ORF">BDZ94DRAFT_1116866</name>
</gene>
<comment type="caution">
    <text evidence="8">The sequence shown here is derived from an EMBL/GenBank/DDBJ whole genome shotgun (WGS) entry which is preliminary data.</text>
</comment>
<dbReference type="CDD" id="cd00086">
    <property type="entry name" value="homeodomain"/>
    <property type="match status" value="1"/>
</dbReference>
<feature type="DNA-binding region" description="Homeobox" evidence="5">
    <location>
        <begin position="3"/>
        <end position="45"/>
    </location>
</feature>
<protein>
    <recommendedName>
        <fullName evidence="7">Homeobox domain-containing protein</fullName>
    </recommendedName>
</protein>
<dbReference type="GO" id="GO:0005634">
    <property type="term" value="C:nucleus"/>
    <property type="evidence" value="ECO:0007669"/>
    <property type="project" value="UniProtKB-SubCell"/>
</dbReference>
<dbReference type="GO" id="GO:0000981">
    <property type="term" value="F:DNA-binding transcription factor activity, RNA polymerase II-specific"/>
    <property type="evidence" value="ECO:0007669"/>
    <property type="project" value="InterPro"/>
</dbReference>
<proteinExistence type="predicted"/>
<dbReference type="PANTHER" id="PTHR24340">
    <property type="entry name" value="HOMEOBOX PROTEIN NKX"/>
    <property type="match status" value="1"/>
</dbReference>
<dbReference type="GO" id="GO:0030154">
    <property type="term" value="P:cell differentiation"/>
    <property type="evidence" value="ECO:0007669"/>
    <property type="project" value="TreeGrafter"/>
</dbReference>
<dbReference type="InterPro" id="IPR009057">
    <property type="entry name" value="Homeodomain-like_sf"/>
</dbReference>